<dbReference type="Proteomes" id="UP000515154">
    <property type="component" value="Linkage group LG11"/>
</dbReference>
<proteinExistence type="predicted"/>
<reference evidence="3" key="1">
    <citation type="submission" date="2025-08" db="UniProtKB">
        <authorList>
            <consortium name="RefSeq"/>
        </authorList>
    </citation>
    <scope>IDENTIFICATION</scope>
</reference>
<accession>A0A6P7SX77</accession>
<protein>
    <submittedName>
        <fullName evidence="3">Uncharacterized protein LOC115217313</fullName>
    </submittedName>
</protein>
<keyword evidence="1" id="KW-0812">Transmembrane</keyword>
<name>A0A6P7SX77_9MOLL</name>
<sequence length="400" mass="46844">MRRRWTLIAAGHPVRMASFCWRNPYTDYLPLLTLLIYPAYGIVFGVHAVLGASLFTSLLILAGQILPRSFLHLKSLGQALLFLLPWIIPVDFVPYYLTWIYNIFLQLSEPYLLLQEVFFIISQLTEFTVFILIRGSDIHYDDNNEPKDSYSSTKRTALPSYLRYFAIISIVSYSMTLTIISKYFEVDWWLGTILILTLFNHFTTWYMDRSLWENSFIFFISTIVMYVMRREGQQRQSCQKLSNLLVVEKSHNASVRSFNWLWQMSPGEKNIVSQVFLTPLFIGKVALRLSSVIWCNGDCFEFLWSLFKDKIEDKELEEQQDIETPSSSWIRFSPLVYKLCIHFVIVQLVAGQLQDLNSESNTTKINWLTRLVPEQIMLGRIFQIILVNGFHLHSLLTRFL</sequence>
<feature type="transmembrane region" description="Helical" evidence="1">
    <location>
        <begin position="161"/>
        <end position="180"/>
    </location>
</feature>
<evidence type="ECO:0000313" key="3">
    <source>
        <dbReference type="RefSeq" id="XP_029642825.1"/>
    </source>
</evidence>
<dbReference type="RefSeq" id="XP_029642825.1">
    <property type="nucleotide sequence ID" value="XM_029786965.2"/>
</dbReference>
<gene>
    <name evidence="3" type="primary">LOC115217313</name>
</gene>
<evidence type="ECO:0000313" key="2">
    <source>
        <dbReference type="Proteomes" id="UP000515154"/>
    </source>
</evidence>
<evidence type="ECO:0000256" key="1">
    <source>
        <dbReference type="SAM" id="Phobius"/>
    </source>
</evidence>
<feature type="transmembrane region" description="Helical" evidence="1">
    <location>
        <begin position="211"/>
        <end position="228"/>
    </location>
</feature>
<dbReference type="KEGG" id="osn:115217313"/>
<keyword evidence="1" id="KW-0472">Membrane</keyword>
<keyword evidence="1" id="KW-1133">Transmembrane helix</keyword>
<feature type="transmembrane region" description="Helical" evidence="1">
    <location>
        <begin position="186"/>
        <end position="204"/>
    </location>
</feature>
<feature type="transmembrane region" description="Helical" evidence="1">
    <location>
        <begin position="79"/>
        <end position="101"/>
    </location>
</feature>
<dbReference type="AlphaFoldDB" id="A0A6P7SX77"/>
<organism evidence="2 3">
    <name type="scientific">Octopus sinensis</name>
    <name type="common">East Asian common octopus</name>
    <dbReference type="NCBI Taxonomy" id="2607531"/>
    <lineage>
        <taxon>Eukaryota</taxon>
        <taxon>Metazoa</taxon>
        <taxon>Spiralia</taxon>
        <taxon>Lophotrochozoa</taxon>
        <taxon>Mollusca</taxon>
        <taxon>Cephalopoda</taxon>
        <taxon>Coleoidea</taxon>
        <taxon>Octopodiformes</taxon>
        <taxon>Octopoda</taxon>
        <taxon>Incirrata</taxon>
        <taxon>Octopodidae</taxon>
        <taxon>Octopus</taxon>
    </lineage>
</organism>
<feature type="transmembrane region" description="Helical" evidence="1">
    <location>
        <begin position="113"/>
        <end position="133"/>
    </location>
</feature>
<keyword evidence="2" id="KW-1185">Reference proteome</keyword>